<gene>
    <name evidence="1" type="ORF">OH76DRAFT_1341037</name>
</gene>
<evidence type="ECO:0000313" key="1">
    <source>
        <dbReference type="EMBL" id="RDX54424.1"/>
    </source>
</evidence>
<dbReference type="STRING" id="139420.A0A371DPJ4"/>
<dbReference type="SUPFAM" id="SSF53300">
    <property type="entry name" value="vWA-like"/>
    <property type="match status" value="1"/>
</dbReference>
<dbReference type="OrthoDB" id="2142040at2759"/>
<dbReference type="Proteomes" id="UP000256964">
    <property type="component" value="Unassembled WGS sequence"/>
</dbReference>
<dbReference type="InterPro" id="IPR036465">
    <property type="entry name" value="vWFA_dom_sf"/>
</dbReference>
<dbReference type="PANTHER" id="PTHR34706:SF1">
    <property type="entry name" value="VWFA DOMAIN-CONTAINING PROTEIN"/>
    <property type="match status" value="1"/>
</dbReference>
<feature type="non-terminal residue" evidence="1">
    <location>
        <position position="224"/>
    </location>
</feature>
<keyword evidence="2" id="KW-1185">Reference proteome</keyword>
<organism evidence="1 2">
    <name type="scientific">Lentinus brumalis</name>
    <dbReference type="NCBI Taxonomy" id="2498619"/>
    <lineage>
        <taxon>Eukaryota</taxon>
        <taxon>Fungi</taxon>
        <taxon>Dikarya</taxon>
        <taxon>Basidiomycota</taxon>
        <taxon>Agaricomycotina</taxon>
        <taxon>Agaricomycetes</taxon>
        <taxon>Polyporales</taxon>
        <taxon>Polyporaceae</taxon>
        <taxon>Lentinus</taxon>
    </lineage>
</organism>
<dbReference type="PANTHER" id="PTHR34706">
    <property type="entry name" value="SLR1338 PROTEIN"/>
    <property type="match status" value="1"/>
</dbReference>
<name>A0A371DPJ4_9APHY</name>
<reference evidence="1 2" key="1">
    <citation type="journal article" date="2018" name="Biotechnol. Biofuels">
        <title>Integrative visual omics of the white-rot fungus Polyporus brumalis exposes the biotechnological potential of its oxidative enzymes for delignifying raw plant biomass.</title>
        <authorList>
            <person name="Miyauchi S."/>
            <person name="Rancon A."/>
            <person name="Drula E."/>
            <person name="Hage H."/>
            <person name="Chaduli D."/>
            <person name="Favel A."/>
            <person name="Grisel S."/>
            <person name="Henrissat B."/>
            <person name="Herpoel-Gimbert I."/>
            <person name="Ruiz-Duenas F.J."/>
            <person name="Chevret D."/>
            <person name="Hainaut M."/>
            <person name="Lin J."/>
            <person name="Wang M."/>
            <person name="Pangilinan J."/>
            <person name="Lipzen A."/>
            <person name="Lesage-Meessen L."/>
            <person name="Navarro D."/>
            <person name="Riley R."/>
            <person name="Grigoriev I.V."/>
            <person name="Zhou S."/>
            <person name="Raouche S."/>
            <person name="Rosso M.N."/>
        </authorList>
    </citation>
    <scope>NUCLEOTIDE SEQUENCE [LARGE SCALE GENOMIC DNA]</scope>
    <source>
        <strain evidence="1 2">BRFM 1820</strain>
    </source>
</reference>
<sequence>VAPGSIPEDELRMLQGYKTIFVVDDSMWMYGGPWKRARRALSQLADLAGQYDESGIDIYFLNNRCWGGDLKDATSVEQLFSSLEPDGQTPFRGRIRELLENYVEDMQTAGFTGRPPKPLIVVILMNEPPTGDDNLAGVIRHYAKLMDERNHPLTQLGMHLVQVDSFRKTKKYLQALDEDLNKPGDLRDMLDTTPGGDLTAEKMLKIVLDGVKRRVDKQKKDESG</sequence>
<dbReference type="AlphaFoldDB" id="A0A371DPJ4"/>
<protein>
    <recommendedName>
        <fullName evidence="3">VWFA domain-containing protein</fullName>
    </recommendedName>
</protein>
<dbReference type="EMBL" id="KZ857384">
    <property type="protein sequence ID" value="RDX54424.1"/>
    <property type="molecule type" value="Genomic_DNA"/>
</dbReference>
<proteinExistence type="predicted"/>
<accession>A0A371DPJ4</accession>
<evidence type="ECO:0008006" key="3">
    <source>
        <dbReference type="Google" id="ProtNLM"/>
    </source>
</evidence>
<evidence type="ECO:0000313" key="2">
    <source>
        <dbReference type="Proteomes" id="UP000256964"/>
    </source>
</evidence>